<dbReference type="AlphaFoldDB" id="K4I973"/>
<dbReference type="EMBL" id="CP003879">
    <property type="protein sequence ID" value="AFU67172.1"/>
    <property type="molecule type" value="Genomic_DNA"/>
</dbReference>
<organism evidence="1 2">
    <name type="scientific">Psychroflexus torquis (strain ATCC 700755 / CIP 106069 / ACAM 623)</name>
    <dbReference type="NCBI Taxonomy" id="313595"/>
    <lineage>
        <taxon>Bacteria</taxon>
        <taxon>Pseudomonadati</taxon>
        <taxon>Bacteroidota</taxon>
        <taxon>Flavobacteriia</taxon>
        <taxon>Flavobacteriales</taxon>
        <taxon>Flavobacteriaceae</taxon>
        <taxon>Psychroflexus</taxon>
    </lineage>
</organism>
<dbReference type="InterPro" id="IPR019861">
    <property type="entry name" value="PorP/SprF_Bacteroidetes"/>
</dbReference>
<dbReference type="STRING" id="313595.P700755_000104"/>
<gene>
    <name evidence="1" type="ordered locus">P700755_000104</name>
</gene>
<dbReference type="eggNOG" id="COG3064">
    <property type="taxonomic scope" value="Bacteria"/>
</dbReference>
<sequence length="310" mass="34701">MKMKFLKNIGYILLIFTGIGVQLQAQTDVKLSNFIYAPLVYNPAYAGSSNGYSANAFYTSQWVGFDGAPETLIITGHDKIEFFNLGVGFDIMSDNIGATKENRVVGNVAYHIRLDKNWSLSTGIKFGVNNYAIDYSLFSIEDQVEFNANGNLSKLSPIFGTGFFLHTENFFAGVSVPNFLITNFIEDFSQTISSTTPNYFITTGYKIELKSEVYIQPTVMVRITKGAPYSALVSFNLNWKDKFYASANYEHNVTAGAFVGLRITDQIMAGYAYDTSINSFAQYNGGIHSFMISYRAKERFRRDSCGCFTY</sequence>
<accession>K4I973</accession>
<keyword evidence="2" id="KW-1185">Reference proteome</keyword>
<reference evidence="1" key="2">
    <citation type="submission" date="2012-09" db="EMBL/GenBank/DDBJ databases">
        <title>The complete sequence of Psychroflexus torquis an extreme psychrophile from sea-ice that is stimulated by light.</title>
        <authorList>
            <person name="Feng S."/>
            <person name="Powell S.M."/>
            <person name="Bowman J.P."/>
        </authorList>
    </citation>
    <scope>NUCLEOTIDE SEQUENCE [LARGE SCALE GENOMIC DNA]</scope>
    <source>
        <strain evidence="1">ATCC 700755</strain>
    </source>
</reference>
<dbReference type="KEGG" id="ptq:P700755_000104"/>
<dbReference type="Pfam" id="PF11751">
    <property type="entry name" value="PorP_SprF"/>
    <property type="match status" value="1"/>
</dbReference>
<name>K4I973_PSYTT</name>
<protein>
    <submittedName>
        <fullName evidence="1">Bacteroidetes-specific membrane protein</fullName>
    </submittedName>
</protein>
<proteinExistence type="predicted"/>
<evidence type="ECO:0000313" key="1">
    <source>
        <dbReference type="EMBL" id="AFU67172.1"/>
    </source>
</evidence>
<dbReference type="NCBIfam" id="TIGR03519">
    <property type="entry name" value="T9SS_PorP_fam"/>
    <property type="match status" value="1"/>
</dbReference>
<evidence type="ECO:0000313" key="2">
    <source>
        <dbReference type="Proteomes" id="UP000008514"/>
    </source>
</evidence>
<dbReference type="HOGENOM" id="CLU_068235_0_1_10"/>
<dbReference type="Proteomes" id="UP000008514">
    <property type="component" value="Chromosome"/>
</dbReference>
<dbReference type="OrthoDB" id="1320396at2"/>
<reference evidence="1" key="1">
    <citation type="submission" date="2006-03" db="EMBL/GenBank/DDBJ databases">
        <authorList>
            <person name="Bowman J."/>
            <person name="Ferriera S."/>
            <person name="Johnson J."/>
            <person name="Kravitz S."/>
            <person name="Halpern A."/>
            <person name="Remington K."/>
            <person name="Beeson K."/>
            <person name="Tran B."/>
            <person name="Rogers Y.-H."/>
            <person name="Friedman R."/>
            <person name="Venter J.C."/>
        </authorList>
    </citation>
    <scope>NUCLEOTIDE SEQUENCE [LARGE SCALE GENOMIC DNA]</scope>
    <source>
        <strain evidence="1">ATCC 700755</strain>
    </source>
</reference>